<dbReference type="HAMAP" id="MF_00158">
    <property type="entry name" value="PanC"/>
    <property type="match status" value="1"/>
</dbReference>
<keyword evidence="5 8" id="KW-0547">Nucleotide-binding</keyword>
<accession>A0A1I7NJD3</accession>
<dbReference type="Pfam" id="PF02569">
    <property type="entry name" value="Pantoate_ligase"/>
    <property type="match status" value="1"/>
</dbReference>
<evidence type="ECO:0000256" key="8">
    <source>
        <dbReference type="HAMAP-Rule" id="MF_00158"/>
    </source>
</evidence>
<evidence type="ECO:0000256" key="4">
    <source>
        <dbReference type="ARBA" id="ARBA00022655"/>
    </source>
</evidence>
<comment type="subcellular location">
    <subcellularLocation>
        <location evidence="8">Cytoplasm</location>
    </subcellularLocation>
</comment>
<dbReference type="Gene3D" id="3.30.1300.10">
    <property type="entry name" value="Pantoate-beta-alanine ligase, C-terminal domain"/>
    <property type="match status" value="1"/>
</dbReference>
<dbReference type="RefSeq" id="WP_092461022.1">
    <property type="nucleotide sequence ID" value="NZ_FPCJ01000001.1"/>
</dbReference>
<dbReference type="GO" id="GO:0005524">
    <property type="term" value="F:ATP binding"/>
    <property type="evidence" value="ECO:0007669"/>
    <property type="project" value="UniProtKB-KW"/>
</dbReference>
<dbReference type="GO" id="GO:0004592">
    <property type="term" value="F:pantoate-beta-alanine ligase activity"/>
    <property type="evidence" value="ECO:0007669"/>
    <property type="project" value="UniProtKB-UniRule"/>
</dbReference>
<feature type="binding site" evidence="8">
    <location>
        <position position="61"/>
    </location>
    <ligand>
        <name>(R)-pantoate</name>
        <dbReference type="ChEBI" id="CHEBI:15980"/>
    </ligand>
</feature>
<dbReference type="GO" id="GO:0015940">
    <property type="term" value="P:pantothenate biosynthetic process"/>
    <property type="evidence" value="ECO:0007669"/>
    <property type="project" value="UniProtKB-UniRule"/>
</dbReference>
<dbReference type="InterPro" id="IPR014729">
    <property type="entry name" value="Rossmann-like_a/b/a_fold"/>
</dbReference>
<feature type="binding site" evidence="8">
    <location>
        <begin position="30"/>
        <end position="37"/>
    </location>
    <ligand>
        <name>ATP</name>
        <dbReference type="ChEBI" id="CHEBI:30616"/>
    </ligand>
</feature>
<reference evidence="10" key="1">
    <citation type="submission" date="2016-10" db="EMBL/GenBank/DDBJ databases">
        <authorList>
            <person name="Varghese N."/>
            <person name="Submissions S."/>
        </authorList>
    </citation>
    <scope>NUCLEOTIDE SEQUENCE [LARGE SCALE GENOMIC DNA]</scope>
    <source>
        <strain evidence="10">DSM 14807</strain>
    </source>
</reference>
<organism evidence="9 10">
    <name type="scientific">Thermoflavifilum thermophilum</name>
    <dbReference type="NCBI Taxonomy" id="1393122"/>
    <lineage>
        <taxon>Bacteria</taxon>
        <taxon>Pseudomonadati</taxon>
        <taxon>Bacteroidota</taxon>
        <taxon>Chitinophagia</taxon>
        <taxon>Chitinophagales</taxon>
        <taxon>Chitinophagaceae</taxon>
        <taxon>Thermoflavifilum</taxon>
    </lineage>
</organism>
<evidence type="ECO:0000256" key="2">
    <source>
        <dbReference type="ARBA" id="ARBA00009256"/>
    </source>
</evidence>
<comment type="miscellaneous">
    <text evidence="8">The reaction proceeds by a bi uni uni bi ping pong mechanism.</text>
</comment>
<comment type="similarity">
    <text evidence="2 8">Belongs to the pantothenate synthetase family.</text>
</comment>
<evidence type="ECO:0000256" key="3">
    <source>
        <dbReference type="ARBA" id="ARBA00022598"/>
    </source>
</evidence>
<dbReference type="Gene3D" id="3.40.50.620">
    <property type="entry name" value="HUPs"/>
    <property type="match status" value="1"/>
</dbReference>
<evidence type="ECO:0000313" key="9">
    <source>
        <dbReference type="EMBL" id="SFV34780.1"/>
    </source>
</evidence>
<dbReference type="EC" id="6.3.2.1" evidence="8"/>
<dbReference type="PANTHER" id="PTHR21299">
    <property type="entry name" value="CYTIDYLATE KINASE/PANTOATE-BETA-ALANINE LIGASE"/>
    <property type="match status" value="1"/>
</dbReference>
<dbReference type="GO" id="GO:0005829">
    <property type="term" value="C:cytosol"/>
    <property type="evidence" value="ECO:0007669"/>
    <property type="project" value="TreeGrafter"/>
</dbReference>
<evidence type="ECO:0000256" key="1">
    <source>
        <dbReference type="ARBA" id="ARBA00004990"/>
    </source>
</evidence>
<protein>
    <recommendedName>
        <fullName evidence="8">Pantothenate synthetase</fullName>
        <shortName evidence="8">PS</shortName>
        <ecNumber evidence="8">6.3.2.1</ecNumber>
    </recommendedName>
    <alternativeName>
        <fullName evidence="8">Pantoate--beta-alanine ligase</fullName>
    </alternativeName>
    <alternativeName>
        <fullName evidence="8">Pantoate-activating enzyme</fullName>
    </alternativeName>
</protein>
<proteinExistence type="inferred from homology"/>
<dbReference type="STRING" id="1393122.SAMN05660895_2086"/>
<dbReference type="InterPro" id="IPR042176">
    <property type="entry name" value="Pantoate_ligase_C"/>
</dbReference>
<dbReference type="Proteomes" id="UP000199537">
    <property type="component" value="Unassembled WGS sequence"/>
</dbReference>
<feature type="active site" description="Proton donor" evidence="8">
    <location>
        <position position="37"/>
    </location>
</feature>
<dbReference type="UniPathway" id="UPA00028">
    <property type="reaction ID" value="UER00005"/>
</dbReference>
<keyword evidence="6 8" id="KW-0067">ATP-binding</keyword>
<dbReference type="OrthoDB" id="9773087at2"/>
<dbReference type="PANTHER" id="PTHR21299:SF1">
    <property type="entry name" value="PANTOATE--BETA-ALANINE LIGASE"/>
    <property type="match status" value="1"/>
</dbReference>
<keyword evidence="8" id="KW-0963">Cytoplasm</keyword>
<dbReference type="InterPro" id="IPR003721">
    <property type="entry name" value="Pantoate_ligase"/>
</dbReference>
<sequence>MEVVHTQTELQAILQAYRQNQDTIGFVPTMGALHAGHLALVKASREQASRTVVSIFVNPVQFNDPQDFALYPRTLDEDLQLLEAHRADVVFVPEEKEIYPEGTAHLETYDLGPLESVLEGAYRPGHFQGVARVMRRLLEMIQPDVLVMGEKDYQQCLIVQKLLEIMGLTVRFYMHPTVREADGLAMSSRNRRLSAADRKKATLIYESLMYIRSQWRHTSFDKLPGIVSEQLQVAGFAIDYVVIARSADLQMLHAPEDTAMRALIAAKIGGVRLIDNMSIHP</sequence>
<dbReference type="EMBL" id="FPCJ01000001">
    <property type="protein sequence ID" value="SFV34780.1"/>
    <property type="molecule type" value="Genomic_DNA"/>
</dbReference>
<dbReference type="SUPFAM" id="SSF52374">
    <property type="entry name" value="Nucleotidylyl transferase"/>
    <property type="match status" value="1"/>
</dbReference>
<name>A0A1I7NJD3_9BACT</name>
<evidence type="ECO:0000256" key="6">
    <source>
        <dbReference type="ARBA" id="ARBA00022840"/>
    </source>
</evidence>
<dbReference type="AlphaFoldDB" id="A0A1I7NJD3"/>
<gene>
    <name evidence="8" type="primary">panC</name>
    <name evidence="9" type="ORF">SAMN05660895_2086</name>
</gene>
<dbReference type="InterPro" id="IPR004821">
    <property type="entry name" value="Cyt_trans-like"/>
</dbReference>
<evidence type="ECO:0000256" key="5">
    <source>
        <dbReference type="ARBA" id="ARBA00022741"/>
    </source>
</evidence>
<dbReference type="CDD" id="cd00560">
    <property type="entry name" value="PanC"/>
    <property type="match status" value="1"/>
</dbReference>
<feature type="binding site" evidence="8">
    <location>
        <position position="155"/>
    </location>
    <ligand>
        <name>(R)-pantoate</name>
        <dbReference type="ChEBI" id="CHEBI:15980"/>
    </ligand>
</feature>
<keyword evidence="4 8" id="KW-0566">Pantothenate biosynthesis</keyword>
<evidence type="ECO:0000256" key="7">
    <source>
        <dbReference type="ARBA" id="ARBA00048258"/>
    </source>
</evidence>
<feature type="binding site" evidence="8">
    <location>
        <begin position="149"/>
        <end position="152"/>
    </location>
    <ligand>
        <name>ATP</name>
        <dbReference type="ChEBI" id="CHEBI:30616"/>
    </ligand>
</feature>
<dbReference type="NCBIfam" id="TIGR00018">
    <property type="entry name" value="panC"/>
    <property type="match status" value="1"/>
</dbReference>
<feature type="binding site" evidence="8">
    <location>
        <position position="178"/>
    </location>
    <ligand>
        <name>ATP</name>
        <dbReference type="ChEBI" id="CHEBI:30616"/>
    </ligand>
</feature>
<comment type="catalytic activity">
    <reaction evidence="7 8">
        <text>(R)-pantoate + beta-alanine + ATP = (R)-pantothenate + AMP + diphosphate + H(+)</text>
        <dbReference type="Rhea" id="RHEA:10912"/>
        <dbReference type="ChEBI" id="CHEBI:15378"/>
        <dbReference type="ChEBI" id="CHEBI:15980"/>
        <dbReference type="ChEBI" id="CHEBI:29032"/>
        <dbReference type="ChEBI" id="CHEBI:30616"/>
        <dbReference type="ChEBI" id="CHEBI:33019"/>
        <dbReference type="ChEBI" id="CHEBI:57966"/>
        <dbReference type="ChEBI" id="CHEBI:456215"/>
        <dbReference type="EC" id="6.3.2.1"/>
    </reaction>
</comment>
<feature type="binding site" evidence="8">
    <location>
        <begin position="186"/>
        <end position="189"/>
    </location>
    <ligand>
        <name>ATP</name>
        <dbReference type="ChEBI" id="CHEBI:30616"/>
    </ligand>
</feature>
<evidence type="ECO:0000313" key="10">
    <source>
        <dbReference type="Proteomes" id="UP000199537"/>
    </source>
</evidence>
<dbReference type="NCBIfam" id="TIGR00125">
    <property type="entry name" value="cyt_tran_rel"/>
    <property type="match status" value="1"/>
</dbReference>
<comment type="function">
    <text evidence="8">Catalyzes the condensation of pantoate with beta-alanine in an ATP-dependent reaction via a pantoyl-adenylate intermediate.</text>
</comment>
<keyword evidence="10" id="KW-1185">Reference proteome</keyword>
<keyword evidence="3 8" id="KW-0436">Ligase</keyword>
<comment type="pathway">
    <text evidence="1 8">Cofactor biosynthesis; (R)-pantothenate biosynthesis; (R)-pantothenate from (R)-pantoate and beta-alanine: step 1/1.</text>
</comment>
<feature type="binding site" evidence="8">
    <location>
        <position position="61"/>
    </location>
    <ligand>
        <name>beta-alanine</name>
        <dbReference type="ChEBI" id="CHEBI:57966"/>
    </ligand>
</feature>
<comment type="subunit">
    <text evidence="8">Homodimer.</text>
</comment>